<name>A0AAP0S898_LIQFO</name>
<dbReference type="Proteomes" id="UP001415857">
    <property type="component" value="Unassembled WGS sequence"/>
</dbReference>
<feature type="transmembrane region" description="Helical" evidence="2">
    <location>
        <begin position="95"/>
        <end position="118"/>
    </location>
</feature>
<protein>
    <submittedName>
        <fullName evidence="3">Uncharacterized protein</fullName>
    </submittedName>
</protein>
<comment type="caution">
    <text evidence="3">The sequence shown here is derived from an EMBL/GenBank/DDBJ whole genome shotgun (WGS) entry which is preliminary data.</text>
</comment>
<feature type="transmembrane region" description="Helical" evidence="2">
    <location>
        <begin position="49"/>
        <end position="75"/>
    </location>
</feature>
<reference evidence="3 4" key="1">
    <citation type="journal article" date="2024" name="Plant J.">
        <title>Genome sequences and population genomics reveal climatic adaptation and genomic divergence between two closely related sweetgum species.</title>
        <authorList>
            <person name="Xu W.Q."/>
            <person name="Ren C.Q."/>
            <person name="Zhang X.Y."/>
            <person name="Comes H.P."/>
            <person name="Liu X.H."/>
            <person name="Li Y.G."/>
            <person name="Kettle C.J."/>
            <person name="Jalonen R."/>
            <person name="Gaisberger H."/>
            <person name="Ma Y.Z."/>
            <person name="Qiu Y.X."/>
        </authorList>
    </citation>
    <scope>NUCLEOTIDE SEQUENCE [LARGE SCALE GENOMIC DNA]</scope>
    <source>
        <strain evidence="3">Hangzhou</strain>
    </source>
</reference>
<evidence type="ECO:0000256" key="2">
    <source>
        <dbReference type="SAM" id="Phobius"/>
    </source>
</evidence>
<accession>A0AAP0S898</accession>
<dbReference type="InterPro" id="IPR036770">
    <property type="entry name" value="Ankyrin_rpt-contain_sf"/>
</dbReference>
<evidence type="ECO:0000313" key="3">
    <source>
        <dbReference type="EMBL" id="KAK9291568.1"/>
    </source>
</evidence>
<keyword evidence="2" id="KW-0472">Membrane</keyword>
<proteinExistence type="predicted"/>
<dbReference type="EMBL" id="JBBPBK010000001">
    <property type="protein sequence ID" value="KAK9291568.1"/>
    <property type="molecule type" value="Genomic_DNA"/>
</dbReference>
<evidence type="ECO:0000256" key="1">
    <source>
        <dbReference type="SAM" id="MobiDB-lite"/>
    </source>
</evidence>
<feature type="compositionally biased region" description="Low complexity" evidence="1">
    <location>
        <begin position="14"/>
        <end position="26"/>
    </location>
</feature>
<organism evidence="3 4">
    <name type="scientific">Liquidambar formosana</name>
    <name type="common">Formosan gum</name>
    <dbReference type="NCBI Taxonomy" id="63359"/>
    <lineage>
        <taxon>Eukaryota</taxon>
        <taxon>Viridiplantae</taxon>
        <taxon>Streptophyta</taxon>
        <taxon>Embryophyta</taxon>
        <taxon>Tracheophyta</taxon>
        <taxon>Spermatophyta</taxon>
        <taxon>Magnoliopsida</taxon>
        <taxon>eudicotyledons</taxon>
        <taxon>Gunneridae</taxon>
        <taxon>Pentapetalae</taxon>
        <taxon>Saxifragales</taxon>
        <taxon>Altingiaceae</taxon>
        <taxon>Liquidambar</taxon>
    </lineage>
</organism>
<evidence type="ECO:0000313" key="4">
    <source>
        <dbReference type="Proteomes" id="UP001415857"/>
    </source>
</evidence>
<keyword evidence="2" id="KW-0812">Transmembrane</keyword>
<dbReference type="Gene3D" id="1.25.40.20">
    <property type="entry name" value="Ankyrin repeat-containing domain"/>
    <property type="match status" value="1"/>
</dbReference>
<dbReference type="SUPFAM" id="SSF48403">
    <property type="entry name" value="Ankyrin repeat"/>
    <property type="match status" value="1"/>
</dbReference>
<keyword evidence="4" id="KW-1185">Reference proteome</keyword>
<feature type="region of interest" description="Disordered" evidence="1">
    <location>
        <begin position="1"/>
        <end position="30"/>
    </location>
</feature>
<gene>
    <name evidence="3" type="ORF">L1049_019516</name>
</gene>
<dbReference type="AlphaFoldDB" id="A0AAP0S898"/>
<keyword evidence="2" id="KW-1133">Transmembrane helix</keyword>
<sequence>MWAKTACDYSAKNPSSSPSFPSPDDSTSGEDKGIEIILRSIKKKRRSKWFGFGAGAVLVPSLCFSSVLVLAFAGMGFFRVLFLSSYRSCASSDVGLFWGCSCWAFCWAALGFGWLLLLDGQDVIAGHKEVVKKLVNLMTKEELALKNQFNSSAVFLTAVGGFKDMAEELVKKNPDLVRLKSGGRSLIPVIVASLYGSEDAVRYLYSKTPHNLLDPNKDENEKSGATLLNALIIQEMNGGAPIGTSSSGSGCGRITTLPRPRPRCPCCILK</sequence>